<keyword evidence="3" id="KW-1185">Reference proteome</keyword>
<dbReference type="Proteomes" id="UP000017148">
    <property type="component" value="Unassembled WGS sequence"/>
</dbReference>
<evidence type="ECO:0000313" key="2">
    <source>
        <dbReference type="EMBL" id="ERP30737.1"/>
    </source>
</evidence>
<dbReference type="STRING" id="1313304.CALK_2427"/>
<organism evidence="2 3">
    <name type="scientific">Chitinivibrio alkaliphilus ACht1</name>
    <dbReference type="NCBI Taxonomy" id="1313304"/>
    <lineage>
        <taxon>Bacteria</taxon>
        <taxon>Pseudomonadati</taxon>
        <taxon>Fibrobacterota</taxon>
        <taxon>Chitinivibrionia</taxon>
        <taxon>Chitinivibrionales</taxon>
        <taxon>Chitinivibrionaceae</taxon>
        <taxon>Chitinivibrio</taxon>
    </lineage>
</organism>
<accession>U7D6M7</accession>
<dbReference type="EMBL" id="ASJR01000036">
    <property type="protein sequence ID" value="ERP30737.1"/>
    <property type="molecule type" value="Genomic_DNA"/>
</dbReference>
<evidence type="ECO:0000313" key="3">
    <source>
        <dbReference type="Proteomes" id="UP000017148"/>
    </source>
</evidence>
<comment type="caution">
    <text evidence="2">The sequence shown here is derived from an EMBL/GenBank/DDBJ whole genome shotgun (WGS) entry which is preliminary data.</text>
</comment>
<dbReference type="RefSeq" id="WP_022637771.1">
    <property type="nucleotide sequence ID" value="NZ_ASJR01000036.1"/>
</dbReference>
<sequence length="177" mass="20115">MIFKSTNSRVPFPGTKTMENGDVFFIKEDLSLGRKLTEKEIDKLVRSSIGIIPSLSNLTAWDLLKDWDGGEDEEDGEDETDYDYDSPSESEEIIDSEVINNKNDLLGLLNRPFREVIRSILDGRIKISGRLLNAADTRKLEEHQTLFTSTIFSVYSSVRNKDNVFEPNSSVSYKDLI</sequence>
<dbReference type="AlphaFoldDB" id="U7D6M7"/>
<evidence type="ECO:0000256" key="1">
    <source>
        <dbReference type="SAM" id="MobiDB-lite"/>
    </source>
</evidence>
<proteinExistence type="predicted"/>
<gene>
    <name evidence="2" type="ORF">CALK_2427</name>
</gene>
<feature type="region of interest" description="Disordered" evidence="1">
    <location>
        <begin position="69"/>
        <end position="88"/>
    </location>
</feature>
<reference evidence="2 3" key="1">
    <citation type="journal article" date="2013" name="Environ. Microbiol.">
        <title>Genome analysis of Chitinivibrio alkaliphilus gen. nov., sp. nov., a novel extremely haloalkaliphilic anaerobic chitinolytic bacterium from the candidate phylum Termite Group 3.</title>
        <authorList>
            <person name="Sorokin D.Y."/>
            <person name="Gumerov V.M."/>
            <person name="Rakitin A.L."/>
            <person name="Beletsky A.V."/>
            <person name="Damste J.S."/>
            <person name="Muyzer G."/>
            <person name="Mardanov A.V."/>
            <person name="Ravin N.V."/>
        </authorList>
    </citation>
    <scope>NUCLEOTIDE SEQUENCE [LARGE SCALE GENOMIC DNA]</scope>
    <source>
        <strain evidence="2 3">ACht1</strain>
    </source>
</reference>
<name>U7D6M7_9BACT</name>
<protein>
    <submittedName>
        <fullName evidence="2">Uncharacterized protein</fullName>
    </submittedName>
</protein>